<dbReference type="GeneID" id="29109157"/>
<feature type="region of interest" description="Disordered" evidence="1">
    <location>
        <begin position="36"/>
        <end position="103"/>
    </location>
</feature>
<feature type="compositionally biased region" description="Polar residues" evidence="1">
    <location>
        <begin position="47"/>
        <end position="76"/>
    </location>
</feature>
<protein>
    <submittedName>
        <fullName evidence="2">Uncharacterized protein</fullName>
    </submittedName>
</protein>
<dbReference type="RefSeq" id="XP_018386271.1">
    <property type="nucleotide sequence ID" value="XM_018523563.1"/>
</dbReference>
<dbReference type="KEGG" id="aalt:CC77DRAFT_1008870"/>
<dbReference type="EMBL" id="KV441478">
    <property type="protein sequence ID" value="OAG20850.1"/>
    <property type="molecule type" value="Genomic_DNA"/>
</dbReference>
<evidence type="ECO:0000256" key="1">
    <source>
        <dbReference type="SAM" id="MobiDB-lite"/>
    </source>
</evidence>
<proteinExistence type="predicted"/>
<evidence type="ECO:0000313" key="3">
    <source>
        <dbReference type="Proteomes" id="UP000077248"/>
    </source>
</evidence>
<gene>
    <name evidence="2" type="ORF">CC77DRAFT_1008870</name>
</gene>
<dbReference type="VEuPathDB" id="FungiDB:CC77DRAFT_1008870"/>
<evidence type="ECO:0000313" key="2">
    <source>
        <dbReference type="EMBL" id="OAG20850.1"/>
    </source>
</evidence>
<name>A0A177DNS8_ALTAL</name>
<reference evidence="2 3" key="1">
    <citation type="submission" date="2016-05" db="EMBL/GenBank/DDBJ databases">
        <title>Comparative analysis of secretome profiles of manganese(II)-oxidizing ascomycete fungi.</title>
        <authorList>
            <consortium name="DOE Joint Genome Institute"/>
            <person name="Zeiner C.A."/>
            <person name="Purvine S.O."/>
            <person name="Zink E.M."/>
            <person name="Wu S."/>
            <person name="Pasa-Tolic L."/>
            <person name="Chaput D.L."/>
            <person name="Haridas S."/>
            <person name="Grigoriev I.V."/>
            <person name="Santelli C.M."/>
            <person name="Hansel C.M."/>
        </authorList>
    </citation>
    <scope>NUCLEOTIDE SEQUENCE [LARGE SCALE GENOMIC DNA]</scope>
    <source>
        <strain evidence="2 3">SRC1lrK2f</strain>
    </source>
</reference>
<feature type="region of interest" description="Disordered" evidence="1">
    <location>
        <begin position="168"/>
        <end position="188"/>
    </location>
</feature>
<accession>A0A177DNS8</accession>
<dbReference type="Proteomes" id="UP000077248">
    <property type="component" value="Unassembled WGS sequence"/>
</dbReference>
<keyword evidence="3" id="KW-1185">Reference proteome</keyword>
<sequence length="188" mass="21156">MIWHSRDSDVDVRLDVQQLVFHLSCKTFLPADIAAEPRQEGKKSTGPHRSSCPSCPIQPASSNSSSQALAEQSRGQSMLWRVGDPYSPEGNSSRSPKRTSHRVRSYRSVFVADTYTTDLATSQRFMHDIRYTTTPYPPRYLFGVHVKLPVLHPSTRPIPVTRDSSFPCFQLPNPPPPLEAARRPQPTE</sequence>
<dbReference type="AlphaFoldDB" id="A0A177DNS8"/>
<organism evidence="2 3">
    <name type="scientific">Alternaria alternata</name>
    <name type="common">Alternaria rot fungus</name>
    <name type="synonym">Torula alternata</name>
    <dbReference type="NCBI Taxonomy" id="5599"/>
    <lineage>
        <taxon>Eukaryota</taxon>
        <taxon>Fungi</taxon>
        <taxon>Dikarya</taxon>
        <taxon>Ascomycota</taxon>
        <taxon>Pezizomycotina</taxon>
        <taxon>Dothideomycetes</taxon>
        <taxon>Pleosporomycetidae</taxon>
        <taxon>Pleosporales</taxon>
        <taxon>Pleosporineae</taxon>
        <taxon>Pleosporaceae</taxon>
        <taxon>Alternaria</taxon>
        <taxon>Alternaria sect. Alternaria</taxon>
        <taxon>Alternaria alternata complex</taxon>
    </lineage>
</organism>